<dbReference type="InterPro" id="IPR018378">
    <property type="entry name" value="C-type_lectin_CS"/>
</dbReference>
<evidence type="ECO:0000256" key="3">
    <source>
        <dbReference type="ARBA" id="ARBA00023157"/>
    </source>
</evidence>
<reference evidence="5" key="2">
    <citation type="submission" date="2025-09" db="UniProtKB">
        <authorList>
            <consortium name="Ensembl"/>
        </authorList>
    </citation>
    <scope>IDENTIFICATION</scope>
</reference>
<dbReference type="Proteomes" id="UP000694421">
    <property type="component" value="Unplaced"/>
</dbReference>
<feature type="domain" description="C-type lectin" evidence="4">
    <location>
        <begin position="12"/>
        <end position="125"/>
    </location>
</feature>
<dbReference type="PROSITE" id="PS50041">
    <property type="entry name" value="C_TYPE_LECTIN_2"/>
    <property type="match status" value="1"/>
</dbReference>
<dbReference type="SMART" id="SM00034">
    <property type="entry name" value="CLECT"/>
    <property type="match status" value="1"/>
</dbReference>
<evidence type="ECO:0000259" key="4">
    <source>
        <dbReference type="PROSITE" id="PS50041"/>
    </source>
</evidence>
<evidence type="ECO:0000313" key="6">
    <source>
        <dbReference type="Proteomes" id="UP000694421"/>
    </source>
</evidence>
<dbReference type="PANTHER" id="PTHR22803">
    <property type="entry name" value="MANNOSE, PHOSPHOLIPASE, LECTIN RECEPTOR RELATED"/>
    <property type="match status" value="1"/>
</dbReference>
<dbReference type="SUPFAM" id="SSF56436">
    <property type="entry name" value="C-type lectin-like"/>
    <property type="match status" value="1"/>
</dbReference>
<evidence type="ECO:0000256" key="1">
    <source>
        <dbReference type="ARBA" id="ARBA00004613"/>
    </source>
</evidence>
<dbReference type="InterPro" id="IPR016187">
    <property type="entry name" value="CTDL_fold"/>
</dbReference>
<dbReference type="Ensembl" id="ENSSMRT00000004806.1">
    <property type="protein sequence ID" value="ENSSMRP00000004055.1"/>
    <property type="gene ID" value="ENSSMRG00000003381.1"/>
</dbReference>
<comment type="subcellular location">
    <subcellularLocation>
        <location evidence="1">Secreted</location>
    </subcellularLocation>
</comment>
<dbReference type="InterPro" id="IPR001304">
    <property type="entry name" value="C-type_lectin-like"/>
</dbReference>
<name>A0A8D0B6M8_SALMN</name>
<dbReference type="PROSITE" id="PS00615">
    <property type="entry name" value="C_TYPE_LECTIN_1"/>
    <property type="match status" value="1"/>
</dbReference>
<evidence type="ECO:0000256" key="2">
    <source>
        <dbReference type="ARBA" id="ARBA00022525"/>
    </source>
</evidence>
<keyword evidence="3" id="KW-1015">Disulfide bond</keyword>
<dbReference type="InterPro" id="IPR050111">
    <property type="entry name" value="C-type_lectin/snaclec_domain"/>
</dbReference>
<organism evidence="5 6">
    <name type="scientific">Salvator merianae</name>
    <name type="common">Argentine black and white tegu</name>
    <name type="synonym">Tupinambis merianae</name>
    <dbReference type="NCBI Taxonomy" id="96440"/>
    <lineage>
        <taxon>Eukaryota</taxon>
        <taxon>Metazoa</taxon>
        <taxon>Chordata</taxon>
        <taxon>Craniata</taxon>
        <taxon>Vertebrata</taxon>
        <taxon>Euteleostomi</taxon>
        <taxon>Lepidosauria</taxon>
        <taxon>Squamata</taxon>
        <taxon>Bifurcata</taxon>
        <taxon>Unidentata</taxon>
        <taxon>Episquamata</taxon>
        <taxon>Laterata</taxon>
        <taxon>Teiioidea</taxon>
        <taxon>Teiidae</taxon>
        <taxon>Salvator</taxon>
    </lineage>
</organism>
<dbReference type="InterPro" id="IPR016186">
    <property type="entry name" value="C-type_lectin-like/link_sf"/>
</dbReference>
<proteinExistence type="predicted"/>
<protein>
    <recommendedName>
        <fullName evidence="4">C-type lectin domain-containing protein</fullName>
    </recommendedName>
</protein>
<accession>A0A8D0B6M8</accession>
<dbReference type="AlphaFoldDB" id="A0A8D0B6M8"/>
<dbReference type="Gene3D" id="3.10.100.10">
    <property type="entry name" value="Mannose-Binding Protein A, subunit A"/>
    <property type="match status" value="1"/>
</dbReference>
<reference evidence="5" key="1">
    <citation type="submission" date="2025-08" db="UniProtKB">
        <authorList>
            <consortium name="Ensembl"/>
        </authorList>
    </citation>
    <scope>IDENTIFICATION</scope>
</reference>
<dbReference type="GO" id="GO:0005576">
    <property type="term" value="C:extracellular region"/>
    <property type="evidence" value="ECO:0007669"/>
    <property type="project" value="UniProtKB-SubCell"/>
</dbReference>
<keyword evidence="2" id="KW-0964">Secreted</keyword>
<keyword evidence="6" id="KW-1185">Reference proteome</keyword>
<evidence type="ECO:0000313" key="5">
    <source>
        <dbReference type="Ensembl" id="ENSSMRP00000004055.1"/>
    </source>
</evidence>
<sequence length="134" mass="16150">YYNCCAFTWHLFRRSLYFFSHETQTWLTAKKICEDKDAGLVNIKSGEEQVSRRSERMTGLRKIHCLYLNCYKFLNFFTLRFWDTSAGQPNTDKGKEDCVTLTWICPLQQCWHDFPCTMAHRYICKMGPKREWYD</sequence>